<proteinExistence type="inferred from homology"/>
<dbReference type="GO" id="GO:0005524">
    <property type="term" value="F:ATP binding"/>
    <property type="evidence" value="ECO:0007669"/>
    <property type="project" value="UniProtKB-KW"/>
</dbReference>
<dbReference type="InterPro" id="IPR017555">
    <property type="entry name" value="TriPribosyl-deP-CoA_syn"/>
</dbReference>
<keyword evidence="3 5" id="KW-0547">Nucleotide-binding</keyword>
<dbReference type="PANTHER" id="PTHR30201:SF2">
    <property type="entry name" value="2-(5''-TRIPHOSPHORIBOSYL)-3'-DEPHOSPHOCOENZYME-A SYNTHASE"/>
    <property type="match status" value="1"/>
</dbReference>
<accession>A0A839UAL8</accession>
<keyword evidence="6" id="KW-0328">Glycosyltransferase</keyword>
<dbReference type="GO" id="GO:0016757">
    <property type="term" value="F:glycosyltransferase activity"/>
    <property type="evidence" value="ECO:0007669"/>
    <property type="project" value="UniProtKB-KW"/>
</dbReference>
<dbReference type="GO" id="GO:0046917">
    <property type="term" value="F:triphosphoribosyl-dephospho-CoA synthase activity"/>
    <property type="evidence" value="ECO:0007669"/>
    <property type="project" value="UniProtKB-UniRule"/>
</dbReference>
<dbReference type="PANTHER" id="PTHR30201">
    <property type="entry name" value="TRIPHOSPHORIBOSYL-DEPHOSPHO-COA SYNTHASE"/>
    <property type="match status" value="1"/>
</dbReference>
<gene>
    <name evidence="5" type="primary">mdcB</name>
    <name evidence="6" type="ORF">FHS21_004569</name>
</gene>
<dbReference type="InterPro" id="IPR002736">
    <property type="entry name" value="CitG"/>
</dbReference>
<keyword evidence="7" id="KW-1185">Reference proteome</keyword>
<protein>
    <recommendedName>
        <fullName evidence="5">Probable 2-(5''-triphosphoribosyl)-3'-dephosphocoenzyme-A synthase</fullName>
        <shortName evidence="5">2-(5''-triphosphoribosyl)-3'-dephospho-CoA synthase</shortName>
        <ecNumber evidence="5">2.4.2.52</ecNumber>
    </recommendedName>
</protein>
<dbReference type="NCBIfam" id="TIGR03132">
    <property type="entry name" value="malonate_mdcB"/>
    <property type="match status" value="1"/>
</dbReference>
<dbReference type="HAMAP" id="MF_01883">
    <property type="entry name" value="MdcB"/>
    <property type="match status" value="1"/>
</dbReference>
<evidence type="ECO:0000256" key="4">
    <source>
        <dbReference type="ARBA" id="ARBA00022840"/>
    </source>
</evidence>
<comment type="caution">
    <text evidence="6">The sequence shown here is derived from an EMBL/GenBank/DDBJ whole genome shotgun (WGS) entry which is preliminary data.</text>
</comment>
<dbReference type="EMBL" id="JACHXN010000017">
    <property type="protein sequence ID" value="MBB3148126.1"/>
    <property type="molecule type" value="Genomic_DNA"/>
</dbReference>
<sequence>MRTTSLHVTARLPKRAPAQGRRLVAPVDVDRFGGLAADALLAELDTWPKPGLVSPLDNGSHDDMDYDTFLCSINVIRPFFAELAEVGAAGADMTELRGIGRLAENAMLAATGGVNTHRGAIFALGLLCAAAGAACAERLPLSAVGLARIVGERWGREIMRGPIPLNSHGSSALRRFGAGGARMEAARSYPHARTIGLPALRAGRVLTGDEGAARVHAFFELLAAVEDTNLLHRGGIEGLREARSVAHDFLLSGGVGRADWLAHAMAVHRAFVARSLSPGGSADLLAVTVFLDCVENAP</sequence>
<dbReference type="RefSeq" id="WP_183663922.1">
    <property type="nucleotide sequence ID" value="NZ_JACHXN010000017.1"/>
</dbReference>
<dbReference type="Pfam" id="PF01874">
    <property type="entry name" value="CitG"/>
    <property type="match status" value="1"/>
</dbReference>
<dbReference type="Proteomes" id="UP000554520">
    <property type="component" value="Unassembled WGS sequence"/>
</dbReference>
<name>A0A839UAL8_9HYPH</name>
<evidence type="ECO:0000256" key="5">
    <source>
        <dbReference type="HAMAP-Rule" id="MF_01883"/>
    </source>
</evidence>
<evidence type="ECO:0000313" key="7">
    <source>
        <dbReference type="Proteomes" id="UP000554520"/>
    </source>
</evidence>
<evidence type="ECO:0000313" key="6">
    <source>
        <dbReference type="EMBL" id="MBB3148126.1"/>
    </source>
</evidence>
<comment type="function">
    <text evidence="5">Involved in the formation of 2-(5''-phosphoribosyl)-3'-dephosphocoenzyme-A, the prosthetic group of the acyl-carrier protein of the malonate decarboxylase.</text>
</comment>
<evidence type="ECO:0000256" key="2">
    <source>
        <dbReference type="ARBA" id="ARBA00022679"/>
    </source>
</evidence>
<reference evidence="6 7" key="1">
    <citation type="submission" date="2020-08" db="EMBL/GenBank/DDBJ databases">
        <title>Genomic Encyclopedia of Type Strains, Phase III (KMG-III): the genomes of soil and plant-associated and newly described type strains.</title>
        <authorList>
            <person name="Whitman W."/>
        </authorList>
    </citation>
    <scope>NUCLEOTIDE SEQUENCE [LARGE SCALE GENOMIC DNA]</scope>
    <source>
        <strain evidence="6 7">CECT 7015</strain>
    </source>
</reference>
<comment type="similarity">
    <text evidence="5">Belongs to the CitG/MdcB family.</text>
</comment>
<dbReference type="GO" id="GO:0051191">
    <property type="term" value="P:prosthetic group biosynthetic process"/>
    <property type="evidence" value="ECO:0007669"/>
    <property type="project" value="TreeGrafter"/>
</dbReference>
<organism evidence="6 7">
    <name type="scientific">Phyllobacterium trifolii</name>
    <dbReference type="NCBI Taxonomy" id="300193"/>
    <lineage>
        <taxon>Bacteria</taxon>
        <taxon>Pseudomonadati</taxon>
        <taxon>Pseudomonadota</taxon>
        <taxon>Alphaproteobacteria</taxon>
        <taxon>Hyphomicrobiales</taxon>
        <taxon>Phyllobacteriaceae</taxon>
        <taxon>Phyllobacterium</taxon>
    </lineage>
</organism>
<comment type="catalytic activity">
    <reaction evidence="1 5">
        <text>3'-dephospho-CoA + ATP = 2'-(5''-triphospho-alpha-D-ribosyl)-3'-dephospho-CoA + adenine</text>
        <dbReference type="Rhea" id="RHEA:15117"/>
        <dbReference type="ChEBI" id="CHEBI:16708"/>
        <dbReference type="ChEBI" id="CHEBI:30616"/>
        <dbReference type="ChEBI" id="CHEBI:57328"/>
        <dbReference type="ChEBI" id="CHEBI:61378"/>
        <dbReference type="EC" id="2.4.2.52"/>
    </reaction>
</comment>
<keyword evidence="2 5" id="KW-0808">Transferase</keyword>
<evidence type="ECO:0000256" key="3">
    <source>
        <dbReference type="ARBA" id="ARBA00022741"/>
    </source>
</evidence>
<keyword evidence="4 5" id="KW-0067">ATP-binding</keyword>
<dbReference type="AlphaFoldDB" id="A0A839UAL8"/>
<dbReference type="Gene3D" id="1.10.4200.10">
    <property type="entry name" value="Triphosphoribosyl-dephospho-CoA protein"/>
    <property type="match status" value="2"/>
</dbReference>
<dbReference type="EC" id="2.4.2.52" evidence="5"/>
<evidence type="ECO:0000256" key="1">
    <source>
        <dbReference type="ARBA" id="ARBA00001210"/>
    </source>
</evidence>